<proteinExistence type="predicted"/>
<dbReference type="EMBL" id="LDAU01000104">
    <property type="protein sequence ID" value="KRX05795.1"/>
    <property type="molecule type" value="Genomic_DNA"/>
</dbReference>
<evidence type="ECO:0000313" key="1">
    <source>
        <dbReference type="EMBL" id="KRX05795.1"/>
    </source>
</evidence>
<dbReference type="InParanoid" id="A0A0V0QTS3"/>
<comment type="caution">
    <text evidence="1">The sequence shown here is derived from an EMBL/GenBank/DDBJ whole genome shotgun (WGS) entry which is preliminary data.</text>
</comment>
<keyword evidence="2" id="KW-1185">Reference proteome</keyword>
<accession>A0A0V0QTS3</accession>
<reference evidence="1 2" key="1">
    <citation type="journal article" date="2015" name="Sci. Rep.">
        <title>Genome of the facultative scuticociliatosis pathogen Pseudocohnilembus persalinus provides insight into its virulence through horizontal gene transfer.</title>
        <authorList>
            <person name="Xiong J."/>
            <person name="Wang G."/>
            <person name="Cheng J."/>
            <person name="Tian M."/>
            <person name="Pan X."/>
            <person name="Warren A."/>
            <person name="Jiang C."/>
            <person name="Yuan D."/>
            <person name="Miao W."/>
        </authorList>
    </citation>
    <scope>NUCLEOTIDE SEQUENCE [LARGE SCALE GENOMIC DNA]</scope>
    <source>
        <strain evidence="1">36N120E</strain>
    </source>
</reference>
<gene>
    <name evidence="1" type="ORF">PPERSA_02327</name>
</gene>
<protein>
    <submittedName>
        <fullName evidence="1">Uncharacterized protein</fullName>
    </submittedName>
</protein>
<name>A0A0V0QTS3_PSEPJ</name>
<dbReference type="Proteomes" id="UP000054937">
    <property type="component" value="Unassembled WGS sequence"/>
</dbReference>
<dbReference type="Gene3D" id="3.40.630.30">
    <property type="match status" value="2"/>
</dbReference>
<organism evidence="1 2">
    <name type="scientific">Pseudocohnilembus persalinus</name>
    <name type="common">Ciliate</name>
    <dbReference type="NCBI Taxonomy" id="266149"/>
    <lineage>
        <taxon>Eukaryota</taxon>
        <taxon>Sar</taxon>
        <taxon>Alveolata</taxon>
        <taxon>Ciliophora</taxon>
        <taxon>Intramacronucleata</taxon>
        <taxon>Oligohymenophorea</taxon>
        <taxon>Scuticociliatia</taxon>
        <taxon>Philasterida</taxon>
        <taxon>Pseudocohnilembidae</taxon>
        <taxon>Pseudocohnilembus</taxon>
    </lineage>
</organism>
<evidence type="ECO:0000313" key="2">
    <source>
        <dbReference type="Proteomes" id="UP000054937"/>
    </source>
</evidence>
<sequence length="507" mass="59209">MQPIIFKNMQISLLLDNEEDIKAAAQCYIEGYYQSHPLFLGLGIDAEEFRKIITQGIKDAVQQRPLQQLIAKDLKDLSKIVGVYLINDQGFGLSDYKNNEKFSEKMQFKQQLENSLIDCEIVSQLQKEIEVSQNKQLYQTVRLAILKEYQSTGLYSKFNQMAFYSSMEFKLAKAFIDIVYNRKVIVHPTAHLDAVPLNEIKNVRELEFKGEKLLKDQKNLVCILQYVPMTSELAKSYQLSGRRELQIGNKIQYMEQNILLGDIKISFLTEKYLQQAVQCFIEGFYQGHPLYVSLKVNQQEFKKIIENLIIDGIKNRPLQQFIAQDIKNENKVVGAYIVNTFDTNLSGYDCLNNKTDELQYRIDLEKKLLTNDIIQKIKDDEKKNNSTFQTCKIAVLQDYQTSGLFQKFTQMSFYVAMEYKLSIAYIDFVYNQKMVQYPQKNFGAEILNEINIKEQSFKGEKIFQNNKYICATLLLTPFQSQNAKKFWEIGDKEQQAFFKQQQMHQKL</sequence>
<dbReference type="AlphaFoldDB" id="A0A0V0QTS3"/>